<feature type="region of interest" description="Disordered" evidence="1">
    <location>
        <begin position="1"/>
        <end position="25"/>
    </location>
</feature>
<feature type="region of interest" description="Disordered" evidence="1">
    <location>
        <begin position="98"/>
        <end position="125"/>
    </location>
</feature>
<protein>
    <submittedName>
        <fullName evidence="2">Uncharacterized protein</fullName>
    </submittedName>
</protein>
<organism evidence="2 3">
    <name type="scientific">Dorcoceras hygrometricum</name>
    <dbReference type="NCBI Taxonomy" id="472368"/>
    <lineage>
        <taxon>Eukaryota</taxon>
        <taxon>Viridiplantae</taxon>
        <taxon>Streptophyta</taxon>
        <taxon>Embryophyta</taxon>
        <taxon>Tracheophyta</taxon>
        <taxon>Spermatophyta</taxon>
        <taxon>Magnoliopsida</taxon>
        <taxon>eudicotyledons</taxon>
        <taxon>Gunneridae</taxon>
        <taxon>Pentapetalae</taxon>
        <taxon>asterids</taxon>
        <taxon>lamiids</taxon>
        <taxon>Lamiales</taxon>
        <taxon>Gesneriaceae</taxon>
        <taxon>Didymocarpoideae</taxon>
        <taxon>Trichosporeae</taxon>
        <taxon>Loxocarpinae</taxon>
        <taxon>Dorcoceras</taxon>
    </lineage>
</organism>
<dbReference type="EMBL" id="KQ991552">
    <property type="protein sequence ID" value="KZV51947.1"/>
    <property type="molecule type" value="Genomic_DNA"/>
</dbReference>
<dbReference type="Proteomes" id="UP000250235">
    <property type="component" value="Unassembled WGS sequence"/>
</dbReference>
<evidence type="ECO:0000313" key="3">
    <source>
        <dbReference type="Proteomes" id="UP000250235"/>
    </source>
</evidence>
<evidence type="ECO:0000313" key="2">
    <source>
        <dbReference type="EMBL" id="KZV51947.1"/>
    </source>
</evidence>
<sequence length="125" mass="14482">MFPLSPRDPRIEQNAPGPDDSCSDREVARGLKLRSGVFPEDIVMTSKILPVYVFPCVVTRILPEYVFSYLNDKIVEDRGQYLARDTRCRRIFVRICSPPSPSPSINIRHPEKPPSNRYQSRRLRH</sequence>
<dbReference type="OrthoDB" id="337735at2759"/>
<evidence type="ECO:0000256" key="1">
    <source>
        <dbReference type="SAM" id="MobiDB-lite"/>
    </source>
</evidence>
<proteinExistence type="predicted"/>
<gene>
    <name evidence="2" type="ORF">F511_08557</name>
</gene>
<accession>A0A2Z7D143</accession>
<dbReference type="AlphaFoldDB" id="A0A2Z7D143"/>
<keyword evidence="3" id="KW-1185">Reference proteome</keyword>
<name>A0A2Z7D143_9LAMI</name>
<reference evidence="2 3" key="1">
    <citation type="journal article" date="2015" name="Proc. Natl. Acad. Sci. U.S.A.">
        <title>The resurrection genome of Boea hygrometrica: A blueprint for survival of dehydration.</title>
        <authorList>
            <person name="Xiao L."/>
            <person name="Yang G."/>
            <person name="Zhang L."/>
            <person name="Yang X."/>
            <person name="Zhao S."/>
            <person name="Ji Z."/>
            <person name="Zhou Q."/>
            <person name="Hu M."/>
            <person name="Wang Y."/>
            <person name="Chen M."/>
            <person name="Xu Y."/>
            <person name="Jin H."/>
            <person name="Xiao X."/>
            <person name="Hu G."/>
            <person name="Bao F."/>
            <person name="Hu Y."/>
            <person name="Wan P."/>
            <person name="Li L."/>
            <person name="Deng X."/>
            <person name="Kuang T."/>
            <person name="Xiang C."/>
            <person name="Zhu J.K."/>
            <person name="Oliver M.J."/>
            <person name="He Y."/>
        </authorList>
    </citation>
    <scope>NUCLEOTIDE SEQUENCE [LARGE SCALE GENOMIC DNA]</scope>
    <source>
        <strain evidence="3">cv. XS01</strain>
    </source>
</reference>